<evidence type="ECO:0000256" key="11">
    <source>
        <dbReference type="SAM" id="Phobius"/>
    </source>
</evidence>
<evidence type="ECO:0000256" key="2">
    <source>
        <dbReference type="ARBA" id="ARBA00010519"/>
    </source>
</evidence>
<proteinExistence type="inferred from homology"/>
<keyword evidence="8 11" id="KW-0472">Membrane</keyword>
<keyword evidence="6 11" id="KW-1133">Transmembrane helix</keyword>
<reference evidence="12" key="1">
    <citation type="journal article" date="2014" name="Mol. Phylogenet. Evol.">
        <title>Towards a mitogenomic phylogeny of Lepidoptera.</title>
        <authorList>
            <person name="Timmermans M.J."/>
            <person name="Lees D.C."/>
            <person name="Simonsen T.J."/>
        </authorList>
    </citation>
    <scope>NUCLEOTIDE SEQUENCE</scope>
</reference>
<dbReference type="EMBL" id="KJ508040">
    <property type="protein sequence ID" value="AII02285.1"/>
    <property type="molecule type" value="Genomic_DNA"/>
</dbReference>
<comment type="similarity">
    <text evidence="2">Belongs to the complex I subunit 4L family.</text>
</comment>
<evidence type="ECO:0000256" key="4">
    <source>
        <dbReference type="ARBA" id="ARBA00022692"/>
    </source>
</evidence>
<accession>A0A076E9U0</accession>
<name>A0A076E9U0_9NEOP</name>
<evidence type="ECO:0000256" key="3">
    <source>
        <dbReference type="ARBA" id="ARBA00016612"/>
    </source>
</evidence>
<feature type="transmembrane region" description="Helical" evidence="11">
    <location>
        <begin position="29"/>
        <end position="51"/>
    </location>
</feature>
<feature type="transmembrane region" description="Helical" evidence="11">
    <location>
        <begin position="57"/>
        <end position="81"/>
    </location>
</feature>
<evidence type="ECO:0000256" key="10">
    <source>
        <dbReference type="ARBA" id="ARBA00049551"/>
    </source>
</evidence>
<feature type="transmembrane region" description="Helical" evidence="11">
    <location>
        <begin position="6"/>
        <end position="22"/>
    </location>
</feature>
<evidence type="ECO:0000256" key="1">
    <source>
        <dbReference type="ARBA" id="ARBA00004141"/>
    </source>
</evidence>
<evidence type="ECO:0000256" key="6">
    <source>
        <dbReference type="ARBA" id="ARBA00022989"/>
    </source>
</evidence>
<dbReference type="Pfam" id="PF00420">
    <property type="entry name" value="Oxidored_q2"/>
    <property type="match status" value="1"/>
</dbReference>
<evidence type="ECO:0000256" key="7">
    <source>
        <dbReference type="ARBA" id="ARBA00023027"/>
    </source>
</evidence>
<gene>
    <name evidence="12" type="primary">ND4L</name>
</gene>
<dbReference type="Gene3D" id="1.10.287.3510">
    <property type="match status" value="1"/>
</dbReference>
<comment type="subcellular location">
    <subcellularLocation>
        <location evidence="1">Membrane</location>
        <topology evidence="1">Multi-pass membrane protein</topology>
    </subcellularLocation>
</comment>
<evidence type="ECO:0000313" key="12">
    <source>
        <dbReference type="EMBL" id="AII02285.1"/>
    </source>
</evidence>
<sequence length="95" mass="11637">MIMFNYLYSLIMFFIGNYLFIFNRKNMLYMLLILEFLMLSLYLLLFFLLLFLNMEMYFLLLFLIFSVCESVLGMSILIYLVRMHGNDYLLLLNLY</sequence>
<dbReference type="GO" id="GO:0016020">
    <property type="term" value="C:membrane"/>
    <property type="evidence" value="ECO:0007669"/>
    <property type="project" value="UniProtKB-SubCell"/>
</dbReference>
<evidence type="ECO:0000256" key="8">
    <source>
        <dbReference type="ARBA" id="ARBA00023136"/>
    </source>
</evidence>
<protein>
    <recommendedName>
        <fullName evidence="3">NADH-ubiquinone oxidoreductase chain 4L</fullName>
    </recommendedName>
    <alternativeName>
        <fullName evidence="9">NADH dehydrogenase subunit 4L</fullName>
    </alternativeName>
</protein>
<dbReference type="AlphaFoldDB" id="A0A076E9U0"/>
<dbReference type="GO" id="GO:0008137">
    <property type="term" value="F:NADH dehydrogenase (ubiquinone) activity"/>
    <property type="evidence" value="ECO:0007669"/>
    <property type="project" value="UniProtKB-EC"/>
</dbReference>
<evidence type="ECO:0000256" key="9">
    <source>
        <dbReference type="ARBA" id="ARBA00031586"/>
    </source>
</evidence>
<dbReference type="InterPro" id="IPR039428">
    <property type="entry name" value="NUOK/Mnh_C1-like"/>
</dbReference>
<keyword evidence="7" id="KW-0520">NAD</keyword>
<keyword evidence="4 11" id="KW-0812">Transmembrane</keyword>
<keyword evidence="12" id="KW-0496">Mitochondrion</keyword>
<evidence type="ECO:0000256" key="5">
    <source>
        <dbReference type="ARBA" id="ARBA00022967"/>
    </source>
</evidence>
<organism evidence="12">
    <name type="scientific">Micropterix calthella</name>
    <dbReference type="NCBI Taxonomy" id="41027"/>
    <lineage>
        <taxon>Eukaryota</taxon>
        <taxon>Metazoa</taxon>
        <taxon>Ecdysozoa</taxon>
        <taxon>Arthropoda</taxon>
        <taxon>Hexapoda</taxon>
        <taxon>Insecta</taxon>
        <taxon>Pterygota</taxon>
        <taxon>Neoptera</taxon>
        <taxon>Endopterygota</taxon>
        <taxon>Lepidoptera</taxon>
        <taxon>Zeugloptera</taxon>
        <taxon>Micropterigidae</taxon>
        <taxon>Micropterix</taxon>
    </lineage>
</organism>
<keyword evidence="5" id="KW-1278">Translocase</keyword>
<geneLocation type="mitochondrion" evidence="12"/>
<comment type="catalytic activity">
    <reaction evidence="10">
        <text>a ubiquinone + NADH + 5 H(+)(in) = a ubiquinol + NAD(+) + 4 H(+)(out)</text>
        <dbReference type="Rhea" id="RHEA:29091"/>
        <dbReference type="Rhea" id="RHEA-COMP:9565"/>
        <dbReference type="Rhea" id="RHEA-COMP:9566"/>
        <dbReference type="ChEBI" id="CHEBI:15378"/>
        <dbReference type="ChEBI" id="CHEBI:16389"/>
        <dbReference type="ChEBI" id="CHEBI:17976"/>
        <dbReference type="ChEBI" id="CHEBI:57540"/>
        <dbReference type="ChEBI" id="CHEBI:57945"/>
        <dbReference type="EC" id="7.1.1.2"/>
    </reaction>
</comment>